<feature type="transmembrane region" description="Helical" evidence="7">
    <location>
        <begin position="72"/>
        <end position="88"/>
    </location>
</feature>
<gene>
    <name evidence="8" type="ORF">BHC54_04495</name>
</gene>
<evidence type="ECO:0000256" key="2">
    <source>
        <dbReference type="ARBA" id="ARBA00006679"/>
    </source>
</evidence>
<feature type="transmembrane region" description="Helical" evidence="7">
    <location>
        <begin position="7"/>
        <end position="25"/>
    </location>
</feature>
<dbReference type="InterPro" id="IPR032808">
    <property type="entry name" value="DoxX"/>
</dbReference>
<evidence type="ECO:0000256" key="6">
    <source>
        <dbReference type="ARBA" id="ARBA00023136"/>
    </source>
</evidence>
<reference evidence="8" key="1">
    <citation type="journal article" date="2017" name="MBio">
        <title>Type VI secretion-mediated competition in the bee gut microbiome.</title>
        <authorList>
            <person name="Steele M.I."/>
            <person name="Kwong W.K."/>
            <person name="Powell J.E."/>
            <person name="Whiteley M."/>
            <person name="Moran N.A."/>
        </authorList>
    </citation>
    <scope>NUCLEOTIDE SEQUENCE [LARGE SCALE GENOMIC DNA]</scope>
    <source>
        <strain evidence="8">WkB273</strain>
    </source>
</reference>
<organism evidence="8 9">
    <name type="scientific">Snodgrassella alvi</name>
    <dbReference type="NCBI Taxonomy" id="1196083"/>
    <lineage>
        <taxon>Bacteria</taxon>
        <taxon>Pseudomonadati</taxon>
        <taxon>Pseudomonadota</taxon>
        <taxon>Betaproteobacteria</taxon>
        <taxon>Neisseriales</taxon>
        <taxon>Neisseriaceae</taxon>
        <taxon>Snodgrassella</taxon>
    </lineage>
</organism>
<keyword evidence="3" id="KW-1003">Cell membrane</keyword>
<sequence length="137" mass="15016">MDTDFNGYALTVLRLVTAFLYIQHATAKFWQWPLSMTDGHGSVPLFSLMGAAGVLELTGSVLLLLGLFVRPAAFVLSGQMAVAYLFFHTRSAGLHTLLTPQLNNGEQAVLYCFIFLFLFMAGGGRLALDNRVKSILK</sequence>
<evidence type="ECO:0000313" key="8">
    <source>
        <dbReference type="EMBL" id="PIT39768.1"/>
    </source>
</evidence>
<dbReference type="GO" id="GO:0005886">
    <property type="term" value="C:plasma membrane"/>
    <property type="evidence" value="ECO:0007669"/>
    <property type="project" value="UniProtKB-SubCell"/>
</dbReference>
<evidence type="ECO:0000256" key="1">
    <source>
        <dbReference type="ARBA" id="ARBA00004651"/>
    </source>
</evidence>
<evidence type="ECO:0000256" key="4">
    <source>
        <dbReference type="ARBA" id="ARBA00022692"/>
    </source>
</evidence>
<evidence type="ECO:0000313" key="9">
    <source>
        <dbReference type="Proteomes" id="UP000230202"/>
    </source>
</evidence>
<dbReference type="EMBL" id="MEIL01000024">
    <property type="protein sequence ID" value="PIT39768.1"/>
    <property type="molecule type" value="Genomic_DNA"/>
</dbReference>
<dbReference type="AlphaFoldDB" id="A0A2N9X7Q0"/>
<comment type="caution">
    <text evidence="8">The sequence shown here is derived from an EMBL/GenBank/DDBJ whole genome shotgun (WGS) entry which is preliminary data.</text>
</comment>
<name>A0A2N9X7Q0_9NEIS</name>
<evidence type="ECO:0000256" key="3">
    <source>
        <dbReference type="ARBA" id="ARBA00022475"/>
    </source>
</evidence>
<keyword evidence="5 7" id="KW-1133">Transmembrane helix</keyword>
<protein>
    <recommendedName>
        <fullName evidence="10">DoxX family protein</fullName>
    </recommendedName>
</protein>
<feature type="transmembrane region" description="Helical" evidence="7">
    <location>
        <begin position="108"/>
        <end position="128"/>
    </location>
</feature>
<feature type="transmembrane region" description="Helical" evidence="7">
    <location>
        <begin position="45"/>
        <end position="65"/>
    </location>
</feature>
<evidence type="ECO:0000256" key="5">
    <source>
        <dbReference type="ARBA" id="ARBA00022989"/>
    </source>
</evidence>
<comment type="similarity">
    <text evidence="2">Belongs to the DoxX family.</text>
</comment>
<dbReference type="Proteomes" id="UP000230202">
    <property type="component" value="Unassembled WGS sequence"/>
</dbReference>
<keyword evidence="9" id="KW-1185">Reference proteome</keyword>
<dbReference type="Pfam" id="PF07681">
    <property type="entry name" value="DoxX"/>
    <property type="match status" value="1"/>
</dbReference>
<comment type="subcellular location">
    <subcellularLocation>
        <location evidence="1">Cell membrane</location>
        <topology evidence="1">Multi-pass membrane protein</topology>
    </subcellularLocation>
</comment>
<evidence type="ECO:0000256" key="7">
    <source>
        <dbReference type="SAM" id="Phobius"/>
    </source>
</evidence>
<proteinExistence type="inferred from homology"/>
<dbReference type="PANTHER" id="PTHR33452">
    <property type="entry name" value="OXIDOREDUCTASE CATD-RELATED"/>
    <property type="match status" value="1"/>
</dbReference>
<dbReference type="PANTHER" id="PTHR33452:SF4">
    <property type="entry name" value="BLL4328 PROTEIN"/>
    <property type="match status" value="1"/>
</dbReference>
<keyword evidence="4 7" id="KW-0812">Transmembrane</keyword>
<keyword evidence="6 7" id="KW-0472">Membrane</keyword>
<dbReference type="InterPro" id="IPR051907">
    <property type="entry name" value="DoxX-like_oxidoreductase"/>
</dbReference>
<accession>A0A2N9X7Q0</accession>
<evidence type="ECO:0008006" key="10">
    <source>
        <dbReference type="Google" id="ProtNLM"/>
    </source>
</evidence>